<dbReference type="AlphaFoldDB" id="A0A7W8CZ91"/>
<keyword evidence="4" id="KW-1185">Reference proteome</keyword>
<dbReference type="PANTHER" id="PTHR14969:SF13">
    <property type="entry name" value="AT30094P"/>
    <property type="match status" value="1"/>
</dbReference>
<keyword evidence="1" id="KW-0812">Transmembrane</keyword>
<reference evidence="3 4" key="1">
    <citation type="submission" date="2020-08" db="EMBL/GenBank/DDBJ databases">
        <title>Genomic Encyclopedia of Type Strains, Phase IV (KMG-IV): sequencing the most valuable type-strain genomes for metagenomic binning, comparative biology and taxonomic classification.</title>
        <authorList>
            <person name="Goeker M."/>
        </authorList>
    </citation>
    <scope>NUCLEOTIDE SEQUENCE [LARGE SCALE GENOMIC DNA]</scope>
    <source>
        <strain evidence="3 4">DSM 25799</strain>
    </source>
</reference>
<proteinExistence type="predicted"/>
<feature type="transmembrane region" description="Helical" evidence="1">
    <location>
        <begin position="47"/>
        <end position="66"/>
    </location>
</feature>
<feature type="transmembrane region" description="Helical" evidence="1">
    <location>
        <begin position="144"/>
        <end position="162"/>
    </location>
</feature>
<accession>A0A7W8CZ91</accession>
<dbReference type="Proteomes" id="UP000539953">
    <property type="component" value="Unassembled WGS sequence"/>
</dbReference>
<dbReference type="PANTHER" id="PTHR14969">
    <property type="entry name" value="SPHINGOSINE-1-PHOSPHATE PHOSPHOHYDROLASE"/>
    <property type="match status" value="1"/>
</dbReference>
<dbReference type="GO" id="GO:0042392">
    <property type="term" value="F:sphingosine-1-phosphate phosphatase activity"/>
    <property type="evidence" value="ECO:0007669"/>
    <property type="project" value="TreeGrafter"/>
</dbReference>
<dbReference type="SUPFAM" id="SSF48317">
    <property type="entry name" value="Acid phosphatase/Vanadium-dependent haloperoxidase"/>
    <property type="match status" value="1"/>
</dbReference>
<feature type="domain" description="Phosphatidic acid phosphatase type 2/haloperoxidase" evidence="2">
    <location>
        <begin position="47"/>
        <end position="159"/>
    </location>
</feature>
<evidence type="ECO:0000259" key="2">
    <source>
        <dbReference type="SMART" id="SM00014"/>
    </source>
</evidence>
<evidence type="ECO:0000313" key="3">
    <source>
        <dbReference type="EMBL" id="MBB5182690.1"/>
    </source>
</evidence>
<evidence type="ECO:0000256" key="1">
    <source>
        <dbReference type="SAM" id="Phobius"/>
    </source>
</evidence>
<sequence>MEIQILNTIQNMRTPLLDVLMPLISNGIVVWFLLPVILFIRKSTRKAGLIIFAAILLDIVLCNLVMKNVFQRIRPCDVNTAVTLLVQRPTDYSFPSGHTGLSFAAVSGLWYSGVHKNWRIPALVFACLIAFSRLYLYVHYPTDVLAGAAVGVLCGWMAYKFFQMHTFKRCPEISSHAAGLKS</sequence>
<dbReference type="InterPro" id="IPR036938">
    <property type="entry name" value="PAP2/HPO_sf"/>
</dbReference>
<dbReference type="GO" id="GO:0050380">
    <property type="term" value="F:undecaprenyl-diphosphatase activity"/>
    <property type="evidence" value="ECO:0007669"/>
    <property type="project" value="UniProtKB-EC"/>
</dbReference>
<evidence type="ECO:0000313" key="4">
    <source>
        <dbReference type="Proteomes" id="UP000539953"/>
    </source>
</evidence>
<keyword evidence="1" id="KW-0472">Membrane</keyword>
<comment type="caution">
    <text evidence="3">The sequence shown here is derived from an EMBL/GenBank/DDBJ whole genome shotgun (WGS) entry which is preliminary data.</text>
</comment>
<feature type="transmembrane region" description="Helical" evidence="1">
    <location>
        <begin position="20"/>
        <end position="40"/>
    </location>
</feature>
<dbReference type="Pfam" id="PF01569">
    <property type="entry name" value="PAP2"/>
    <property type="match status" value="1"/>
</dbReference>
<dbReference type="InterPro" id="IPR000326">
    <property type="entry name" value="PAP2/HPO"/>
</dbReference>
<organism evidence="3 4">
    <name type="scientific">Catenisphaera adipataccumulans</name>
    <dbReference type="NCBI Taxonomy" id="700500"/>
    <lineage>
        <taxon>Bacteria</taxon>
        <taxon>Bacillati</taxon>
        <taxon>Bacillota</taxon>
        <taxon>Erysipelotrichia</taxon>
        <taxon>Erysipelotrichales</taxon>
        <taxon>Erysipelotrichaceae</taxon>
        <taxon>Catenisphaera</taxon>
    </lineage>
</organism>
<protein>
    <submittedName>
        <fullName evidence="3">Undecaprenyl-diphosphatase</fullName>
        <ecNumber evidence="3">3.6.1.27</ecNumber>
    </submittedName>
</protein>
<name>A0A7W8CZ91_9FIRM</name>
<dbReference type="EMBL" id="JACHHK010000002">
    <property type="protein sequence ID" value="MBB5182690.1"/>
    <property type="molecule type" value="Genomic_DNA"/>
</dbReference>
<dbReference type="RefSeq" id="WP_183327563.1">
    <property type="nucleotide sequence ID" value="NZ_JACHHK010000002.1"/>
</dbReference>
<keyword evidence="3" id="KW-0378">Hydrolase</keyword>
<dbReference type="EC" id="3.6.1.27" evidence="3"/>
<gene>
    <name evidence="3" type="ORF">HNQ47_000709</name>
</gene>
<keyword evidence="1" id="KW-1133">Transmembrane helix</keyword>
<feature type="transmembrane region" description="Helical" evidence="1">
    <location>
        <begin position="118"/>
        <end position="138"/>
    </location>
</feature>
<dbReference type="Gene3D" id="1.20.144.10">
    <property type="entry name" value="Phosphatidic acid phosphatase type 2/haloperoxidase"/>
    <property type="match status" value="1"/>
</dbReference>
<dbReference type="SMART" id="SM00014">
    <property type="entry name" value="acidPPc"/>
    <property type="match status" value="1"/>
</dbReference>